<evidence type="ECO:0000256" key="5">
    <source>
        <dbReference type="SAM" id="Phobius"/>
    </source>
</evidence>
<keyword evidence="6" id="KW-0732">Signal</keyword>
<dbReference type="PANTHER" id="PTHR10924">
    <property type="entry name" value="MAJOR FACILITATOR SUPERFAMILY PROTEIN-RELATED"/>
    <property type="match status" value="1"/>
</dbReference>
<organism evidence="7">
    <name type="scientific">Arcella intermedia</name>
    <dbReference type="NCBI Taxonomy" id="1963864"/>
    <lineage>
        <taxon>Eukaryota</taxon>
        <taxon>Amoebozoa</taxon>
        <taxon>Tubulinea</taxon>
        <taxon>Elardia</taxon>
        <taxon>Arcellinida</taxon>
        <taxon>Sphaerothecina</taxon>
        <taxon>Arcellidae</taxon>
        <taxon>Arcella</taxon>
    </lineage>
</organism>
<sequence>MTLLASFLCTIGALVRCLSFLDPKAPWAIWVVALGQSFIAVAGPPVLIGPTKISLRWFPPEQRTLSTAISSTANALGAGAGFLIAPYLTASFGIRMFLIIEAGCTAFLFILILIYFPDSPPLPPSLSAQYDAGTSNEYQGESNQEPESFAQLISNSLQVLRNRSCVLIIFVGGWITGLMGSWQGMFDFFFESIFDSFFAGWMGFLFTLASFVGASVGGYVGDTWFKFRYKYITIGTLIITFFFSLCFTLCFPNFFYPHSIIPPSKPLVAFLTTGIGIFYGIAYPIFYEFSAELTYPLSPELSSGLYTWWMNLFGIIVLGLGTVIPGSGINTMTLVGVFLSIIPLFFVKEEYRRAKVDYAEHDILVN</sequence>
<dbReference type="Gene3D" id="1.20.1250.20">
    <property type="entry name" value="MFS general substrate transporter like domains"/>
    <property type="match status" value="1"/>
</dbReference>
<dbReference type="SUPFAM" id="SSF103473">
    <property type="entry name" value="MFS general substrate transporter"/>
    <property type="match status" value="1"/>
</dbReference>
<proteinExistence type="predicted"/>
<evidence type="ECO:0000313" key="7">
    <source>
        <dbReference type="EMBL" id="NDV32775.1"/>
    </source>
</evidence>
<evidence type="ECO:0000256" key="3">
    <source>
        <dbReference type="ARBA" id="ARBA00022989"/>
    </source>
</evidence>
<name>A0A6B2L752_9EUKA</name>
<accession>A0A6B2L752</accession>
<dbReference type="InterPro" id="IPR011701">
    <property type="entry name" value="MFS"/>
</dbReference>
<evidence type="ECO:0000256" key="1">
    <source>
        <dbReference type="ARBA" id="ARBA00004141"/>
    </source>
</evidence>
<keyword evidence="4 5" id="KW-0472">Membrane</keyword>
<dbReference type="AlphaFoldDB" id="A0A6B2L752"/>
<evidence type="ECO:0000256" key="2">
    <source>
        <dbReference type="ARBA" id="ARBA00022692"/>
    </source>
</evidence>
<dbReference type="Pfam" id="PF07690">
    <property type="entry name" value="MFS_1"/>
    <property type="match status" value="1"/>
</dbReference>
<feature type="transmembrane region" description="Helical" evidence="5">
    <location>
        <begin position="94"/>
        <end position="116"/>
    </location>
</feature>
<feature type="transmembrane region" description="Helical" evidence="5">
    <location>
        <begin position="306"/>
        <end position="323"/>
    </location>
</feature>
<evidence type="ECO:0008006" key="8">
    <source>
        <dbReference type="Google" id="ProtNLM"/>
    </source>
</evidence>
<dbReference type="GO" id="GO:0022857">
    <property type="term" value="F:transmembrane transporter activity"/>
    <property type="evidence" value="ECO:0007669"/>
    <property type="project" value="InterPro"/>
</dbReference>
<keyword evidence="3 5" id="KW-1133">Transmembrane helix</keyword>
<feature type="transmembrane region" description="Helical" evidence="5">
    <location>
        <begin position="232"/>
        <end position="255"/>
    </location>
</feature>
<feature type="transmembrane region" description="Helical" evidence="5">
    <location>
        <begin position="165"/>
        <end position="186"/>
    </location>
</feature>
<feature type="chain" id="PRO_5025551002" description="Major facilitator superfamily (MFS) profile domain-containing protein" evidence="6">
    <location>
        <begin position="18"/>
        <end position="366"/>
    </location>
</feature>
<evidence type="ECO:0000256" key="6">
    <source>
        <dbReference type="SAM" id="SignalP"/>
    </source>
</evidence>
<feature type="transmembrane region" description="Helical" evidence="5">
    <location>
        <begin position="267"/>
        <end position="286"/>
    </location>
</feature>
<comment type="subcellular location">
    <subcellularLocation>
        <location evidence="1">Membrane</location>
        <topology evidence="1">Multi-pass membrane protein</topology>
    </subcellularLocation>
</comment>
<feature type="transmembrane region" description="Helical" evidence="5">
    <location>
        <begin position="198"/>
        <end position="220"/>
    </location>
</feature>
<feature type="transmembrane region" description="Helical" evidence="5">
    <location>
        <begin position="68"/>
        <end position="88"/>
    </location>
</feature>
<dbReference type="InterPro" id="IPR036259">
    <property type="entry name" value="MFS_trans_sf"/>
</dbReference>
<feature type="transmembrane region" description="Helical" evidence="5">
    <location>
        <begin position="329"/>
        <end position="347"/>
    </location>
</feature>
<dbReference type="PANTHER" id="PTHR10924:SF27">
    <property type="entry name" value="SOLUTE CARRIER FAMILY 49 MEMBER 4"/>
    <property type="match status" value="1"/>
</dbReference>
<reference evidence="7" key="1">
    <citation type="journal article" date="2020" name="J. Eukaryot. Microbiol.">
        <title>De novo Sequencing, Assembly and Annotation of the Transcriptome for the Free-Living Testate Amoeba Arcella intermedia.</title>
        <authorList>
            <person name="Ribeiro G.M."/>
            <person name="Porfirio-Sousa A.L."/>
            <person name="Maurer-Alcala X.X."/>
            <person name="Katz L.A."/>
            <person name="Lahr D.J.G."/>
        </authorList>
    </citation>
    <scope>NUCLEOTIDE SEQUENCE</scope>
</reference>
<dbReference type="InterPro" id="IPR049680">
    <property type="entry name" value="FLVCR1-2_SLC49-like"/>
</dbReference>
<dbReference type="EMBL" id="GIBP01003806">
    <property type="protein sequence ID" value="NDV32775.1"/>
    <property type="molecule type" value="Transcribed_RNA"/>
</dbReference>
<keyword evidence="2 5" id="KW-0812">Transmembrane</keyword>
<dbReference type="GO" id="GO:0016020">
    <property type="term" value="C:membrane"/>
    <property type="evidence" value="ECO:0007669"/>
    <property type="project" value="UniProtKB-SubCell"/>
</dbReference>
<protein>
    <recommendedName>
        <fullName evidence="8">Major facilitator superfamily (MFS) profile domain-containing protein</fullName>
    </recommendedName>
</protein>
<evidence type="ECO:0000256" key="4">
    <source>
        <dbReference type="ARBA" id="ARBA00023136"/>
    </source>
</evidence>
<feature type="signal peptide" evidence="6">
    <location>
        <begin position="1"/>
        <end position="17"/>
    </location>
</feature>
<feature type="transmembrane region" description="Helical" evidence="5">
    <location>
        <begin position="27"/>
        <end position="48"/>
    </location>
</feature>